<evidence type="ECO:0000256" key="12">
    <source>
        <dbReference type="ARBA" id="ARBA00048173"/>
    </source>
</evidence>
<dbReference type="GO" id="GO:0003720">
    <property type="term" value="F:telomerase activity"/>
    <property type="evidence" value="ECO:0007669"/>
    <property type="project" value="InterPro"/>
</dbReference>
<comment type="subcellular location">
    <subcellularLocation>
        <location evidence="13">Nucleus</location>
    </subcellularLocation>
    <subcellularLocation>
        <location evidence="13">Chromosome</location>
        <location evidence="13">Telomere</location>
    </subcellularLocation>
</comment>
<proteinExistence type="inferred from homology"/>
<dbReference type="GO" id="GO:0000781">
    <property type="term" value="C:chromosome, telomeric region"/>
    <property type="evidence" value="ECO:0007669"/>
    <property type="project" value="UniProtKB-SubCell"/>
</dbReference>
<sequence>MSNLRQIQRHCKRILQCYRQVKIAEAHIQEIFRDFVGSLSDFIGIDTHAVDCNVDVRYLHAAVISRCILVQKDLESATTFKTNGQPIYEKAIFYAQRMTRVAGWKSSSLLSKCPIDYMINTTSLVVSIRNPGIFLQSPLFLSICEMVGHDVMLNILLSYRMLVPASIFEISRKVGYNCILGQDATTEDADLIRAILIGTLREMEEVINIMGEAKGACRPFIFIQCSGTVMYDDNLRFQPKENTWSNITLSRHTVLYKDSFSRKFGFVASDLLGAATKPFVKNDAARNCNKGDLVAGPFTPGDGNKSDDLSKRSFHANNYSSVQPLEISKLRPKPCENTHIEDMSTWKVVHFILFNRDFVNHRFGERRKAVRTFVEGMASAHTSVNRRKSSMLYGIYQKFKDLLRNVANYDLRRAYWSHFRHVMPGGSIDPNNVISFVHQVVDSVVPCELIGCRDNFVRLKEVCRSVVILNKGESLSMSQIMKGFKARGCTWHGSCSGRLTKGQTCTILGYLCRIVFFILEHLAIPLLQRHFYITETSYTMYRLLYFRKADWYHMVMTENSSYLSKVHFATSTNSVADALTSASEHMEAPHMTSSRVNAETKSNCLRVRWIPKLSGMRPILNCNATVVRRPGVSRYFSYNDMMKMPFHALAANIRMNPQLLGNGILGYTGAFRSIKQWWIRFRRILRLSNHKRDYLRLHVILADLSRCYENIPHKYLLEALARAQLHAPLLFKRIYRRDLINVASSSNSYSRRMTILSRVSSSSSSLEVGSLISRSLGQFCVYSRHADDYFSYTVSKSDIISAVKGLLSQFQISLPKLSTRVHIRRTVGIPQGCCISPLLCSLFLAQGDMDTGVESLTTPSRGNLFLRWIDDFIFISTSEDDARDMMRILENNSAFGVAINDKCSVMHVDIPLSRNCLDIQCQLSTTETSRPSHDTHTGSKLMNITTNDTGFIDGVSEGYTSETTLSPTESSDLLWINSTFEFDLLKGHLNATLKPWKNHHSNIRDSLSLSRMGSSTFMFAFLEQRLLGYLSNRLQHGLFTSVKLNALRCILQNSYIAMRICIMKLQCAASALVRHFGGFINPRYFGRLAHKLVGHAHMLVSRGGFNVRQTSIRRVLQLAVIYTFSPRLLHVLRRKFGRRRIRFICAIERKFKGQWPLYDDERLS</sequence>
<organism evidence="15 16">
    <name type="scientific">Babesia divergens</name>
    <dbReference type="NCBI Taxonomy" id="32595"/>
    <lineage>
        <taxon>Eukaryota</taxon>
        <taxon>Sar</taxon>
        <taxon>Alveolata</taxon>
        <taxon>Apicomplexa</taxon>
        <taxon>Aconoidasida</taxon>
        <taxon>Piroplasmida</taxon>
        <taxon>Babesiidae</taxon>
        <taxon>Babesia</taxon>
    </lineage>
</organism>
<dbReference type="PRINTS" id="PR01365">
    <property type="entry name" value="TELOMERASERT"/>
</dbReference>
<dbReference type="PANTHER" id="PTHR12066:SF0">
    <property type="entry name" value="TELOMERASE REVERSE TRANSCRIPTASE"/>
    <property type="match status" value="1"/>
</dbReference>
<evidence type="ECO:0000256" key="4">
    <source>
        <dbReference type="ARBA" id="ARBA00022454"/>
    </source>
</evidence>
<evidence type="ECO:0000256" key="11">
    <source>
        <dbReference type="ARBA" id="ARBA00023242"/>
    </source>
</evidence>
<keyword evidence="4 13" id="KW-0158">Chromosome</keyword>
<feature type="domain" description="Reverse transcriptase" evidence="14">
    <location>
        <begin position="591"/>
        <end position="946"/>
    </location>
</feature>
<comment type="catalytic activity">
    <reaction evidence="12 13">
        <text>DNA(n) + a 2'-deoxyribonucleoside 5'-triphosphate = DNA(n+1) + diphosphate</text>
        <dbReference type="Rhea" id="RHEA:22508"/>
        <dbReference type="Rhea" id="RHEA-COMP:17339"/>
        <dbReference type="Rhea" id="RHEA-COMP:17340"/>
        <dbReference type="ChEBI" id="CHEBI:33019"/>
        <dbReference type="ChEBI" id="CHEBI:61560"/>
        <dbReference type="ChEBI" id="CHEBI:173112"/>
        <dbReference type="EC" id="2.7.7.49"/>
    </reaction>
</comment>
<dbReference type="EC" id="2.7.7.49" evidence="2 13"/>
<keyword evidence="7 13" id="KW-0479">Metal-binding</keyword>
<dbReference type="Pfam" id="PF12009">
    <property type="entry name" value="Telomerase_RBD"/>
    <property type="match status" value="1"/>
</dbReference>
<comment type="similarity">
    <text evidence="1 13">Belongs to the reverse transcriptase family. Telomerase subfamily.</text>
</comment>
<dbReference type="GO" id="GO:0042162">
    <property type="term" value="F:telomeric DNA binding"/>
    <property type="evidence" value="ECO:0007669"/>
    <property type="project" value="TreeGrafter"/>
</dbReference>
<dbReference type="AlphaFoldDB" id="A0AAD9GD45"/>
<evidence type="ECO:0000313" key="15">
    <source>
        <dbReference type="EMBL" id="KAK1936281.1"/>
    </source>
</evidence>
<dbReference type="Proteomes" id="UP001195914">
    <property type="component" value="Unassembled WGS sequence"/>
</dbReference>
<keyword evidence="10 13" id="KW-0695">RNA-directed DNA polymerase</keyword>
<accession>A0AAD9GD45</accession>
<reference evidence="15" key="2">
    <citation type="submission" date="2021-05" db="EMBL/GenBank/DDBJ databases">
        <authorList>
            <person name="Pain A."/>
        </authorList>
    </citation>
    <scope>NUCLEOTIDE SEQUENCE</scope>
    <source>
        <strain evidence="15">1802A</strain>
    </source>
</reference>
<evidence type="ECO:0000256" key="1">
    <source>
        <dbReference type="ARBA" id="ARBA00008001"/>
    </source>
</evidence>
<gene>
    <name evidence="15" type="ORF">X943_002549</name>
</gene>
<dbReference type="GO" id="GO:0046872">
    <property type="term" value="F:metal ion binding"/>
    <property type="evidence" value="ECO:0007669"/>
    <property type="project" value="UniProtKB-KW"/>
</dbReference>
<dbReference type="InterPro" id="IPR000477">
    <property type="entry name" value="RT_dom"/>
</dbReference>
<evidence type="ECO:0000313" key="16">
    <source>
        <dbReference type="Proteomes" id="UP001195914"/>
    </source>
</evidence>
<dbReference type="CDD" id="cd01648">
    <property type="entry name" value="TERT"/>
    <property type="match status" value="1"/>
</dbReference>
<dbReference type="GO" id="GO:0070034">
    <property type="term" value="F:telomerase RNA binding"/>
    <property type="evidence" value="ECO:0007669"/>
    <property type="project" value="TreeGrafter"/>
</dbReference>
<protein>
    <recommendedName>
        <fullName evidence="3 13">Telomerase reverse transcriptase</fullName>
        <ecNumber evidence="2 13">2.7.7.49</ecNumber>
    </recommendedName>
    <alternativeName>
        <fullName evidence="13">Telomerase catalytic subunit</fullName>
    </alternativeName>
</protein>
<evidence type="ECO:0000256" key="13">
    <source>
        <dbReference type="RuleBase" id="RU365061"/>
    </source>
</evidence>
<reference evidence="15" key="1">
    <citation type="journal article" date="2014" name="Nucleic Acids Res.">
        <title>The evolutionary dynamics of variant antigen genes in Babesia reveal a history of genomic innovation underlying host-parasite interaction.</title>
        <authorList>
            <person name="Jackson A.P."/>
            <person name="Otto T.D."/>
            <person name="Darby A."/>
            <person name="Ramaprasad A."/>
            <person name="Xia D."/>
            <person name="Echaide I.E."/>
            <person name="Farber M."/>
            <person name="Gahlot S."/>
            <person name="Gamble J."/>
            <person name="Gupta D."/>
            <person name="Gupta Y."/>
            <person name="Jackson L."/>
            <person name="Malandrin L."/>
            <person name="Malas T.B."/>
            <person name="Moussa E."/>
            <person name="Nair M."/>
            <person name="Reid A.J."/>
            <person name="Sanders M."/>
            <person name="Sharma J."/>
            <person name="Tracey A."/>
            <person name="Quail M.A."/>
            <person name="Weir W."/>
            <person name="Wastling J.M."/>
            <person name="Hall N."/>
            <person name="Willadsen P."/>
            <person name="Lingelbach K."/>
            <person name="Shiels B."/>
            <person name="Tait A."/>
            <person name="Berriman M."/>
            <person name="Allred D.R."/>
            <person name="Pain A."/>
        </authorList>
    </citation>
    <scope>NUCLEOTIDE SEQUENCE</scope>
    <source>
        <strain evidence="15">1802A</strain>
    </source>
</reference>
<dbReference type="PANTHER" id="PTHR12066">
    <property type="entry name" value="TELOMERASE REVERSE TRANSCRIPTASE"/>
    <property type="match status" value="1"/>
</dbReference>
<dbReference type="GO" id="GO:0007004">
    <property type="term" value="P:telomere maintenance via telomerase"/>
    <property type="evidence" value="ECO:0007669"/>
    <property type="project" value="TreeGrafter"/>
</dbReference>
<evidence type="ECO:0000256" key="7">
    <source>
        <dbReference type="ARBA" id="ARBA00022723"/>
    </source>
</evidence>
<keyword evidence="5 13" id="KW-0808">Transferase</keyword>
<evidence type="ECO:0000259" key="14">
    <source>
        <dbReference type="PROSITE" id="PS50878"/>
    </source>
</evidence>
<evidence type="ECO:0000256" key="9">
    <source>
        <dbReference type="ARBA" id="ARBA00022895"/>
    </source>
</evidence>
<dbReference type="GO" id="GO:0000333">
    <property type="term" value="C:telomerase catalytic core complex"/>
    <property type="evidence" value="ECO:0007669"/>
    <property type="project" value="TreeGrafter"/>
</dbReference>
<keyword evidence="11 13" id="KW-0539">Nucleus</keyword>
<evidence type="ECO:0000256" key="3">
    <source>
        <dbReference type="ARBA" id="ARBA00016182"/>
    </source>
</evidence>
<evidence type="ECO:0000256" key="8">
    <source>
        <dbReference type="ARBA" id="ARBA00022842"/>
    </source>
</evidence>
<comment type="caution">
    <text evidence="15">The sequence shown here is derived from an EMBL/GenBank/DDBJ whole genome shotgun (WGS) entry which is preliminary data.</text>
</comment>
<keyword evidence="6 13" id="KW-0548">Nucleotidyltransferase</keyword>
<dbReference type="InterPro" id="IPR021891">
    <property type="entry name" value="Telomerase_RBD"/>
</dbReference>
<evidence type="ECO:0000256" key="5">
    <source>
        <dbReference type="ARBA" id="ARBA00022679"/>
    </source>
</evidence>
<keyword evidence="9 13" id="KW-0779">Telomere</keyword>
<dbReference type="InterPro" id="IPR003545">
    <property type="entry name" value="Telomerase_RT"/>
</dbReference>
<dbReference type="Gene3D" id="1.10.132.70">
    <property type="match status" value="1"/>
</dbReference>
<evidence type="ECO:0000256" key="2">
    <source>
        <dbReference type="ARBA" id="ARBA00012493"/>
    </source>
</evidence>
<evidence type="ECO:0000256" key="10">
    <source>
        <dbReference type="ARBA" id="ARBA00022918"/>
    </source>
</evidence>
<evidence type="ECO:0000256" key="6">
    <source>
        <dbReference type="ARBA" id="ARBA00022695"/>
    </source>
</evidence>
<keyword evidence="8 13" id="KW-0460">Magnesium</keyword>
<keyword evidence="16" id="KW-1185">Reference proteome</keyword>
<comment type="function">
    <text evidence="13">Telomerase is a ribonucleoprotein enzyme essential for the replication of chromosome termini in most eukaryotes. It elongates telomeres. It is a reverse transcriptase that adds simple sequence repeats to chromosome ends by copying a template sequence within the RNA component of the enzyme.</text>
</comment>
<dbReference type="SMART" id="SM00975">
    <property type="entry name" value="Telomerase_RBD"/>
    <property type="match status" value="1"/>
</dbReference>
<dbReference type="EMBL" id="JAHBMH010000044">
    <property type="protein sequence ID" value="KAK1936281.1"/>
    <property type="molecule type" value="Genomic_DNA"/>
</dbReference>
<name>A0AAD9GD45_BABDI</name>
<dbReference type="PROSITE" id="PS50878">
    <property type="entry name" value="RT_POL"/>
    <property type="match status" value="1"/>
</dbReference>